<evidence type="ECO:0000256" key="2">
    <source>
        <dbReference type="ARBA" id="ARBA00022679"/>
    </source>
</evidence>
<evidence type="ECO:0000313" key="7">
    <source>
        <dbReference type="Proteomes" id="UP000076078"/>
    </source>
</evidence>
<evidence type="ECO:0000256" key="3">
    <source>
        <dbReference type="ARBA" id="ARBA00022723"/>
    </source>
</evidence>
<keyword evidence="7" id="KW-1185">Reference proteome</keyword>
<gene>
    <name evidence="6" type="ORF">DLAC_08961</name>
</gene>
<comment type="cofactor">
    <cofactor evidence="1">
        <name>Mg(2+)</name>
        <dbReference type="ChEBI" id="CHEBI:18420"/>
    </cofactor>
</comment>
<dbReference type="PROSITE" id="PS00723">
    <property type="entry name" value="POLYPRENYL_SYNTHASE_1"/>
    <property type="match status" value="1"/>
</dbReference>
<dbReference type="InterPro" id="IPR033749">
    <property type="entry name" value="Polyprenyl_synt_CS"/>
</dbReference>
<dbReference type="SUPFAM" id="SSF48576">
    <property type="entry name" value="Terpenoid synthases"/>
    <property type="match status" value="1"/>
</dbReference>
<name>A0A151Z8S6_TIELA</name>
<dbReference type="AlphaFoldDB" id="A0A151Z8S6"/>
<dbReference type="InterPro" id="IPR000092">
    <property type="entry name" value="Polyprenyl_synt"/>
</dbReference>
<dbReference type="GO" id="GO:0005737">
    <property type="term" value="C:cytoplasm"/>
    <property type="evidence" value="ECO:0007669"/>
    <property type="project" value="TreeGrafter"/>
</dbReference>
<dbReference type="PANTHER" id="PTHR11525:SF1">
    <property type="entry name" value="FARNESYL DIPHOSPHATE SYNTHASE DDB_G0268742-RELATED"/>
    <property type="match status" value="1"/>
</dbReference>
<evidence type="ECO:0000256" key="4">
    <source>
        <dbReference type="ARBA" id="ARBA00022842"/>
    </source>
</evidence>
<proteinExistence type="inferred from homology"/>
<dbReference type="Gene3D" id="1.10.600.10">
    <property type="entry name" value="Farnesyl Diphosphate Synthase"/>
    <property type="match status" value="1"/>
</dbReference>
<sequence>MSKPLVTKEEHKEFLDVFQILKKDILEAIGELNVSKEIFGWVRESIEVNIPGGKLTRGLTIYNTVKSLKIGFLSDQEKFEARVLGWCVEWLGSVYLVFDDVMDGGTIRRGHPCWYKCLNPLNRQVPIGNIAIFDGLILEECMYKILKKYFKHKAYYGDLVELIHDVNWKSYIGQLMDSDVSIFERGDFSEFTMTRFRQIMIYKTAYYTFYLPVVAGMLISGMELQYIESLDGLKDILIELGIFMNAQDDFFDSFSDPKITLKIGTDIEENKITWLICKALTMVNPDQLSLLKQHYGRTSPNDRAIVKKIYLEIGLEKEFRIYEDQTYLDIMKSIDTNEINIPKEILITILENCYKRVK</sequence>
<comment type="caution">
    <text evidence="6">The sequence shown here is derived from an EMBL/GenBank/DDBJ whole genome shotgun (WGS) entry which is preliminary data.</text>
</comment>
<accession>A0A151Z8S6</accession>
<dbReference type="InterPro" id="IPR008949">
    <property type="entry name" value="Isoprenoid_synthase_dom_sf"/>
</dbReference>
<evidence type="ECO:0000313" key="6">
    <source>
        <dbReference type="EMBL" id="KYQ90347.1"/>
    </source>
</evidence>
<keyword evidence="3" id="KW-0479">Metal-binding</keyword>
<dbReference type="OMA" id="MGWFVEL"/>
<dbReference type="EMBL" id="LODT01000037">
    <property type="protein sequence ID" value="KYQ90347.1"/>
    <property type="molecule type" value="Genomic_DNA"/>
</dbReference>
<dbReference type="Pfam" id="PF00348">
    <property type="entry name" value="polyprenyl_synt"/>
    <property type="match status" value="1"/>
</dbReference>
<dbReference type="Proteomes" id="UP000076078">
    <property type="component" value="Unassembled WGS sequence"/>
</dbReference>
<evidence type="ECO:0000256" key="5">
    <source>
        <dbReference type="RuleBase" id="RU004466"/>
    </source>
</evidence>
<keyword evidence="2 5" id="KW-0808">Transferase</keyword>
<dbReference type="OrthoDB" id="10257492at2759"/>
<comment type="similarity">
    <text evidence="5">Belongs to the FPP/GGPP synthase family.</text>
</comment>
<keyword evidence="4" id="KW-0460">Magnesium</keyword>
<reference evidence="6 7" key="1">
    <citation type="submission" date="2015-12" db="EMBL/GenBank/DDBJ databases">
        <title>Dictyostelia acquired genes for synthesis and detection of signals that induce cell-type specialization by lateral gene transfer from prokaryotes.</title>
        <authorList>
            <person name="Gloeckner G."/>
            <person name="Schaap P."/>
        </authorList>
    </citation>
    <scope>NUCLEOTIDE SEQUENCE [LARGE SCALE GENOMIC DNA]</scope>
    <source>
        <strain evidence="6 7">TK</strain>
    </source>
</reference>
<dbReference type="STRING" id="361077.A0A151Z8S6"/>
<dbReference type="GO" id="GO:0045337">
    <property type="term" value="P:farnesyl diphosphate biosynthetic process"/>
    <property type="evidence" value="ECO:0007669"/>
    <property type="project" value="TreeGrafter"/>
</dbReference>
<dbReference type="GO" id="GO:0046872">
    <property type="term" value="F:metal ion binding"/>
    <property type="evidence" value="ECO:0007669"/>
    <property type="project" value="UniProtKB-KW"/>
</dbReference>
<dbReference type="GO" id="GO:0004161">
    <property type="term" value="F:dimethylallyltranstransferase activity"/>
    <property type="evidence" value="ECO:0007669"/>
    <property type="project" value="TreeGrafter"/>
</dbReference>
<dbReference type="InterPro" id="IPR039702">
    <property type="entry name" value="FPS1-like"/>
</dbReference>
<dbReference type="GO" id="GO:0004337">
    <property type="term" value="F:(2E,6E)-farnesyl diphosphate synthase activity"/>
    <property type="evidence" value="ECO:0007669"/>
    <property type="project" value="TreeGrafter"/>
</dbReference>
<dbReference type="PANTHER" id="PTHR11525">
    <property type="entry name" value="FARNESYL-PYROPHOSPHATE SYNTHETASE"/>
    <property type="match status" value="1"/>
</dbReference>
<protein>
    <submittedName>
        <fullName evidence="6">Farnesyl diphosphate synthase</fullName>
    </submittedName>
</protein>
<organism evidence="6 7">
    <name type="scientific">Tieghemostelium lacteum</name>
    <name type="common">Slime mold</name>
    <name type="synonym">Dictyostelium lacteum</name>
    <dbReference type="NCBI Taxonomy" id="361077"/>
    <lineage>
        <taxon>Eukaryota</taxon>
        <taxon>Amoebozoa</taxon>
        <taxon>Evosea</taxon>
        <taxon>Eumycetozoa</taxon>
        <taxon>Dictyostelia</taxon>
        <taxon>Dictyosteliales</taxon>
        <taxon>Raperosteliaceae</taxon>
        <taxon>Tieghemostelium</taxon>
    </lineage>
</organism>
<evidence type="ECO:0000256" key="1">
    <source>
        <dbReference type="ARBA" id="ARBA00001946"/>
    </source>
</evidence>
<dbReference type="InParanoid" id="A0A151Z8S6"/>
<dbReference type="SFLD" id="SFLDS00005">
    <property type="entry name" value="Isoprenoid_Synthase_Type_I"/>
    <property type="match status" value="1"/>
</dbReference>